<dbReference type="Pfam" id="PF00440">
    <property type="entry name" value="TetR_N"/>
    <property type="match status" value="1"/>
</dbReference>
<dbReference type="Pfam" id="PF17754">
    <property type="entry name" value="TetR_C_14"/>
    <property type="match status" value="1"/>
</dbReference>
<dbReference type="InterPro" id="IPR001647">
    <property type="entry name" value="HTH_TetR"/>
</dbReference>
<organism evidence="6 7">
    <name type="scientific">Micromonospora sicca</name>
    <dbReference type="NCBI Taxonomy" id="2202420"/>
    <lineage>
        <taxon>Bacteria</taxon>
        <taxon>Bacillati</taxon>
        <taxon>Actinomycetota</taxon>
        <taxon>Actinomycetes</taxon>
        <taxon>Micromonosporales</taxon>
        <taxon>Micromonosporaceae</taxon>
        <taxon>Micromonospora</taxon>
    </lineage>
</organism>
<dbReference type="Proteomes" id="UP000246050">
    <property type="component" value="Unassembled WGS sequence"/>
</dbReference>
<dbReference type="OrthoDB" id="4746440at2"/>
<feature type="domain" description="HTH tetR-type" evidence="5">
    <location>
        <begin position="6"/>
        <end position="66"/>
    </location>
</feature>
<keyword evidence="2 4" id="KW-0238">DNA-binding</keyword>
<dbReference type="RefSeq" id="WP_109799609.1">
    <property type="nucleotide sequence ID" value="NZ_QGKS01000047.1"/>
</dbReference>
<accession>A0A317DRU8</accession>
<feature type="DNA-binding region" description="H-T-H motif" evidence="4">
    <location>
        <begin position="29"/>
        <end position="48"/>
    </location>
</feature>
<dbReference type="GO" id="GO:0000976">
    <property type="term" value="F:transcription cis-regulatory region binding"/>
    <property type="evidence" value="ECO:0007669"/>
    <property type="project" value="TreeGrafter"/>
</dbReference>
<name>A0A317DRU8_9ACTN</name>
<keyword evidence="3" id="KW-0804">Transcription</keyword>
<dbReference type="AlphaFoldDB" id="A0A317DRU8"/>
<dbReference type="PROSITE" id="PS50977">
    <property type="entry name" value="HTH_TETR_2"/>
    <property type="match status" value="1"/>
</dbReference>
<evidence type="ECO:0000256" key="4">
    <source>
        <dbReference type="PROSITE-ProRule" id="PRU00335"/>
    </source>
</evidence>
<dbReference type="SUPFAM" id="SSF46689">
    <property type="entry name" value="Homeodomain-like"/>
    <property type="match status" value="1"/>
</dbReference>
<gene>
    <name evidence="6" type="ORF">DKT69_00345</name>
</gene>
<dbReference type="InterPro" id="IPR009057">
    <property type="entry name" value="Homeodomain-like_sf"/>
</dbReference>
<protein>
    <submittedName>
        <fullName evidence="6">TetR family transcriptional regulator</fullName>
    </submittedName>
</protein>
<dbReference type="PRINTS" id="PR00455">
    <property type="entry name" value="HTHTETR"/>
</dbReference>
<dbReference type="InterPro" id="IPR023772">
    <property type="entry name" value="DNA-bd_HTH_TetR-type_CS"/>
</dbReference>
<evidence type="ECO:0000259" key="5">
    <source>
        <dbReference type="PROSITE" id="PS50977"/>
    </source>
</evidence>
<dbReference type="InterPro" id="IPR041347">
    <property type="entry name" value="MftR_C"/>
</dbReference>
<evidence type="ECO:0000256" key="1">
    <source>
        <dbReference type="ARBA" id="ARBA00023015"/>
    </source>
</evidence>
<keyword evidence="1" id="KW-0805">Transcription regulation</keyword>
<dbReference type="EMBL" id="QGKS01000047">
    <property type="protein sequence ID" value="PWR17418.1"/>
    <property type="molecule type" value="Genomic_DNA"/>
</dbReference>
<sequence length="188" mass="20502">MGRWEPNARGRLEQAALELYIERGFEQTTVAEIAKQAGLTERTFFRHFADKREVLFGGTGRLQELLVSTIASAPDSAAPIDAIAAAFEAAGTVLQERREIVRQRQTIIAANAELQERELIKLASLGSALADALHRRGVTDLAASLAAEAGIAVFRIAFEHWINDTGQPDLPQLIRESLDELKAVTAGK</sequence>
<dbReference type="PANTHER" id="PTHR30055:SF238">
    <property type="entry name" value="MYCOFACTOCIN BIOSYNTHESIS TRANSCRIPTIONAL REGULATOR MFTR-RELATED"/>
    <property type="match status" value="1"/>
</dbReference>
<dbReference type="InterPro" id="IPR050109">
    <property type="entry name" value="HTH-type_TetR-like_transc_reg"/>
</dbReference>
<evidence type="ECO:0000313" key="7">
    <source>
        <dbReference type="Proteomes" id="UP000246050"/>
    </source>
</evidence>
<dbReference type="PANTHER" id="PTHR30055">
    <property type="entry name" value="HTH-TYPE TRANSCRIPTIONAL REGULATOR RUTR"/>
    <property type="match status" value="1"/>
</dbReference>
<evidence type="ECO:0000256" key="2">
    <source>
        <dbReference type="ARBA" id="ARBA00023125"/>
    </source>
</evidence>
<comment type="caution">
    <text evidence="6">The sequence shown here is derived from an EMBL/GenBank/DDBJ whole genome shotgun (WGS) entry which is preliminary data.</text>
</comment>
<dbReference type="Gene3D" id="1.10.357.10">
    <property type="entry name" value="Tetracycline Repressor, domain 2"/>
    <property type="match status" value="1"/>
</dbReference>
<evidence type="ECO:0000313" key="6">
    <source>
        <dbReference type="EMBL" id="PWR17418.1"/>
    </source>
</evidence>
<dbReference type="GO" id="GO:0003700">
    <property type="term" value="F:DNA-binding transcription factor activity"/>
    <property type="evidence" value="ECO:0007669"/>
    <property type="project" value="TreeGrafter"/>
</dbReference>
<dbReference type="PROSITE" id="PS01081">
    <property type="entry name" value="HTH_TETR_1"/>
    <property type="match status" value="1"/>
</dbReference>
<reference evidence="6 7" key="1">
    <citation type="submission" date="2018-05" db="EMBL/GenBank/DDBJ databases">
        <title>Micromonosporas from Atacama Desert.</title>
        <authorList>
            <person name="Carro L."/>
            <person name="Golinska P."/>
            <person name="Klenk H.-P."/>
            <person name="Goodfellow M."/>
        </authorList>
    </citation>
    <scope>NUCLEOTIDE SEQUENCE [LARGE SCALE GENOMIC DNA]</scope>
    <source>
        <strain evidence="6 7">4G51</strain>
    </source>
</reference>
<evidence type="ECO:0000256" key="3">
    <source>
        <dbReference type="ARBA" id="ARBA00023163"/>
    </source>
</evidence>
<proteinExistence type="predicted"/>